<dbReference type="Gene3D" id="1.10.238.10">
    <property type="entry name" value="EF-hand"/>
    <property type="match status" value="2"/>
</dbReference>
<name>A0A068Y885_ECHMU</name>
<dbReference type="FunFam" id="1.10.238.10:FF:000003">
    <property type="entry name" value="Calmodulin A"/>
    <property type="match status" value="1"/>
</dbReference>
<dbReference type="InterPro" id="IPR011992">
    <property type="entry name" value="EF-hand-dom_pair"/>
</dbReference>
<dbReference type="AlphaFoldDB" id="A0A068Y885"/>
<feature type="domain" description="EF-hand" evidence="4">
    <location>
        <begin position="112"/>
        <end position="147"/>
    </location>
</feature>
<evidence type="ECO:0000256" key="3">
    <source>
        <dbReference type="ARBA" id="ARBA00023175"/>
    </source>
</evidence>
<gene>
    <name evidence="5" type="ORF">EmuJ_000835500</name>
</gene>
<dbReference type="PROSITE" id="PS50222">
    <property type="entry name" value="EF_HAND_2"/>
    <property type="match status" value="1"/>
</dbReference>
<keyword evidence="3" id="KW-0505">Motor protein</keyword>
<dbReference type="Pfam" id="PF13499">
    <property type="entry name" value="EF-hand_7"/>
    <property type="match status" value="1"/>
</dbReference>
<dbReference type="GO" id="GO:0005509">
    <property type="term" value="F:calcium ion binding"/>
    <property type="evidence" value="ECO:0007669"/>
    <property type="project" value="InterPro"/>
</dbReference>
<organism evidence="5 6">
    <name type="scientific">Echinococcus multilocularis</name>
    <name type="common">Fox tapeworm</name>
    <dbReference type="NCBI Taxonomy" id="6211"/>
    <lineage>
        <taxon>Eukaryota</taxon>
        <taxon>Metazoa</taxon>
        <taxon>Spiralia</taxon>
        <taxon>Lophotrochozoa</taxon>
        <taxon>Platyhelminthes</taxon>
        <taxon>Cestoda</taxon>
        <taxon>Eucestoda</taxon>
        <taxon>Cyclophyllidea</taxon>
        <taxon>Taeniidae</taxon>
        <taxon>Echinococcus</taxon>
    </lineage>
</organism>
<evidence type="ECO:0000313" key="6">
    <source>
        <dbReference type="Proteomes" id="UP000017246"/>
    </source>
</evidence>
<reference evidence="5" key="2">
    <citation type="submission" date="2015-11" db="EMBL/GenBank/DDBJ databases">
        <authorList>
            <person name="Zhang Y."/>
            <person name="Guo Z."/>
        </authorList>
    </citation>
    <scope>NUCLEOTIDE SEQUENCE</scope>
</reference>
<evidence type="ECO:0000313" key="5">
    <source>
        <dbReference type="EMBL" id="CDS40758.1"/>
    </source>
</evidence>
<evidence type="ECO:0000259" key="4">
    <source>
        <dbReference type="PROSITE" id="PS50222"/>
    </source>
</evidence>
<keyword evidence="2" id="KW-0518">Myosin</keyword>
<dbReference type="STRING" id="6211.A0A068Y885"/>
<sequence>MLFVINSIYRLEGQKERPACLLQLDCVPNWADLSKAEIEDIKEVFDLFDFWDGRDGMIDAVKVPDLLRCAGMNPTIKVSLKHGATKKAGEKQYKFDEFLPVYQAIIKEKDGGTFADYMEAFKTFDREGQGVVSAAELGHVLSGYGERLSDEEIDEIIKLTKLHVDLDGNVKYEEFIKGTTQLCTISKCIIYNRNYKPTQAFIFLCFFFFRVDLLQTQSQPLHISFKPSICPSRGPLFFSAVLTLTSSKLSHRKISLTRIFRNKKFMKNSFASICSHLWD</sequence>
<reference evidence="5" key="1">
    <citation type="journal article" date="2013" name="Nature">
        <title>The genomes of four tapeworm species reveal adaptations to parasitism.</title>
        <authorList>
            <person name="Tsai I.J."/>
            <person name="Zarowiecki M."/>
            <person name="Holroyd N."/>
            <person name="Garciarrubio A."/>
            <person name="Sanchez-Flores A."/>
            <person name="Brooks K.L."/>
            <person name="Tracey A."/>
            <person name="Bobes R.J."/>
            <person name="Fragoso G."/>
            <person name="Sciutto E."/>
            <person name="Aslett M."/>
            <person name="Beasley H."/>
            <person name="Bennett H.M."/>
            <person name="Cai J."/>
            <person name="Camicia F."/>
            <person name="Clark R."/>
            <person name="Cucher M."/>
            <person name="De Silva N."/>
            <person name="Day T.A."/>
            <person name="Deplazes P."/>
            <person name="Estrada K."/>
            <person name="Fernandez C."/>
            <person name="Holland P.W."/>
            <person name="Hou J."/>
            <person name="Hu S."/>
            <person name="Huckvale T."/>
            <person name="Hung S.S."/>
            <person name="Kamenetzky L."/>
            <person name="Keane J.A."/>
            <person name="Kiss F."/>
            <person name="Koziol U."/>
            <person name="Lambert O."/>
            <person name="Liu K."/>
            <person name="Luo X."/>
            <person name="Luo Y."/>
            <person name="Macchiaroli N."/>
            <person name="Nichol S."/>
            <person name="Paps J."/>
            <person name="Parkinson J."/>
            <person name="Pouchkina-Stantcheva N."/>
            <person name="Riddiford N."/>
            <person name="Rosenzvit M."/>
            <person name="Salinas G."/>
            <person name="Wasmuth J.D."/>
            <person name="Zamanian M."/>
            <person name="Zheng Y."/>
            <person name="Cai X."/>
            <person name="Soberon X."/>
            <person name="Olson P.D."/>
            <person name="Laclette J.P."/>
            <person name="Brehm K."/>
            <person name="Berriman M."/>
            <person name="Garciarrubio A."/>
            <person name="Bobes R.J."/>
            <person name="Fragoso G."/>
            <person name="Sanchez-Flores A."/>
            <person name="Estrada K."/>
            <person name="Cevallos M.A."/>
            <person name="Morett E."/>
            <person name="Gonzalez V."/>
            <person name="Portillo T."/>
            <person name="Ochoa-Leyva A."/>
            <person name="Jose M.V."/>
            <person name="Sciutto E."/>
            <person name="Landa A."/>
            <person name="Jimenez L."/>
            <person name="Valdes V."/>
            <person name="Carrero J.C."/>
            <person name="Larralde C."/>
            <person name="Morales-Montor J."/>
            <person name="Limon-Lason J."/>
            <person name="Soberon X."/>
            <person name="Laclette J.P."/>
        </authorList>
    </citation>
    <scope>NUCLEOTIDE SEQUENCE [LARGE SCALE GENOMIC DNA]</scope>
</reference>
<keyword evidence="1" id="KW-0677">Repeat</keyword>
<keyword evidence="6" id="KW-1185">Reference proteome</keyword>
<dbReference type="PANTHER" id="PTHR23048">
    <property type="entry name" value="MYOSIN LIGHT CHAIN 1, 3"/>
    <property type="match status" value="1"/>
</dbReference>
<accession>A0A068Y885</accession>
<dbReference type="GO" id="GO:0005859">
    <property type="term" value="C:muscle myosin complex"/>
    <property type="evidence" value="ECO:0007669"/>
    <property type="project" value="TreeGrafter"/>
</dbReference>
<dbReference type="InterPro" id="IPR002048">
    <property type="entry name" value="EF_hand_dom"/>
</dbReference>
<dbReference type="OrthoDB" id="26525at2759"/>
<proteinExistence type="predicted"/>
<evidence type="ECO:0000256" key="2">
    <source>
        <dbReference type="ARBA" id="ARBA00023123"/>
    </source>
</evidence>
<protein>
    <submittedName>
        <fullName evidence="5">Myosin essential light chain</fullName>
    </submittedName>
</protein>
<dbReference type="SUPFAM" id="SSF47473">
    <property type="entry name" value="EF-hand"/>
    <property type="match status" value="1"/>
</dbReference>
<dbReference type="CDD" id="cd00051">
    <property type="entry name" value="EFh"/>
    <property type="match status" value="1"/>
</dbReference>
<dbReference type="PANTHER" id="PTHR23048:SF33">
    <property type="entry name" value="MYOSIN LIGHT CHAIN ALKALI"/>
    <property type="match status" value="1"/>
</dbReference>
<dbReference type="InterPro" id="IPR050230">
    <property type="entry name" value="CALM/Myosin/TropC-like"/>
</dbReference>
<evidence type="ECO:0000256" key="1">
    <source>
        <dbReference type="ARBA" id="ARBA00022737"/>
    </source>
</evidence>
<dbReference type="Proteomes" id="UP000017246">
    <property type="component" value="Unassembled WGS sequence"/>
</dbReference>
<dbReference type="eggNOG" id="KOG0030">
    <property type="taxonomic scope" value="Eukaryota"/>
</dbReference>
<dbReference type="EMBL" id="LN902841">
    <property type="protein sequence ID" value="CDS40758.1"/>
    <property type="molecule type" value="Genomic_DNA"/>
</dbReference>